<dbReference type="CDD" id="cd06171">
    <property type="entry name" value="Sigma70_r4"/>
    <property type="match status" value="1"/>
</dbReference>
<dbReference type="SUPFAM" id="SSF88659">
    <property type="entry name" value="Sigma3 and sigma4 domains of RNA polymerase sigma factors"/>
    <property type="match status" value="1"/>
</dbReference>
<dbReference type="EMBL" id="JAANYN010000002">
    <property type="protein sequence ID" value="NHE56571.1"/>
    <property type="molecule type" value="Genomic_DNA"/>
</dbReference>
<comment type="caution">
    <text evidence="6">The sequence shown here is derived from an EMBL/GenBank/DDBJ whole genome shotgun (WGS) entry which is preliminary data.</text>
</comment>
<dbReference type="InterPro" id="IPR013324">
    <property type="entry name" value="RNA_pol_sigma_r3/r4-like"/>
</dbReference>
<dbReference type="InterPro" id="IPR013249">
    <property type="entry name" value="RNA_pol_sigma70_r4_t2"/>
</dbReference>
<organism evidence="6 7">
    <name type="scientific">Cyclobacterium plantarum</name>
    <dbReference type="NCBI Taxonomy" id="2716263"/>
    <lineage>
        <taxon>Bacteria</taxon>
        <taxon>Pseudomonadati</taxon>
        <taxon>Bacteroidota</taxon>
        <taxon>Cytophagia</taxon>
        <taxon>Cytophagales</taxon>
        <taxon>Cyclobacteriaceae</taxon>
        <taxon>Cyclobacterium</taxon>
    </lineage>
</organism>
<dbReference type="NCBIfam" id="TIGR02937">
    <property type="entry name" value="sigma70-ECF"/>
    <property type="match status" value="1"/>
</dbReference>
<evidence type="ECO:0000256" key="3">
    <source>
        <dbReference type="ARBA" id="ARBA00023082"/>
    </source>
</evidence>
<dbReference type="Gene3D" id="1.10.1740.10">
    <property type="match status" value="1"/>
</dbReference>
<evidence type="ECO:0000313" key="7">
    <source>
        <dbReference type="Proteomes" id="UP000649799"/>
    </source>
</evidence>
<accession>A0ABX0H426</accession>
<protein>
    <submittedName>
        <fullName evidence="6">Sigma-70 family RNA polymerase sigma factor</fullName>
    </submittedName>
</protein>
<evidence type="ECO:0000259" key="5">
    <source>
        <dbReference type="Pfam" id="PF08281"/>
    </source>
</evidence>
<dbReference type="Pfam" id="PF08281">
    <property type="entry name" value="Sigma70_r4_2"/>
    <property type="match status" value="1"/>
</dbReference>
<gene>
    <name evidence="6" type="ORF">G9Q97_07065</name>
</gene>
<dbReference type="PANTHER" id="PTHR43133:SF46">
    <property type="entry name" value="RNA POLYMERASE SIGMA-70 FACTOR ECF SUBFAMILY"/>
    <property type="match status" value="1"/>
</dbReference>
<dbReference type="SUPFAM" id="SSF88946">
    <property type="entry name" value="Sigma2 domain of RNA polymerase sigma factors"/>
    <property type="match status" value="1"/>
</dbReference>
<keyword evidence="7" id="KW-1185">Reference proteome</keyword>
<dbReference type="RefSeq" id="WP_166144596.1">
    <property type="nucleotide sequence ID" value="NZ_JAANYN010000002.1"/>
</dbReference>
<comment type="similarity">
    <text evidence="1">Belongs to the sigma-70 factor family. ECF subfamily.</text>
</comment>
<sequence length="201" mass="23293">MSQPHSHIDDSTIAESKDCWRRIQQDDKSGLEGLYALFAGEMMAFGLSIVPDRNLVKDCIQELFIEVWRYRRNGAVVKNVKVYVFKALSNKIKKELAREKKRHANDQELGANSLYYQNEAESGIIHIHPEEANNRRLSEALSKLPPRQMEVIRYVFFENLPNEQVAKLMGINVQSVYTLSWKAICNLKKLYFLLILLCFSL</sequence>
<evidence type="ECO:0000256" key="2">
    <source>
        <dbReference type="ARBA" id="ARBA00023015"/>
    </source>
</evidence>
<feature type="domain" description="RNA polymerase sigma factor 70 region 4 type 2" evidence="5">
    <location>
        <begin position="135"/>
        <end position="178"/>
    </location>
</feature>
<reference evidence="6 7" key="1">
    <citation type="submission" date="2020-03" db="EMBL/GenBank/DDBJ databases">
        <title>Cyclobacterium plantarum sp. nov., a marine bacterium isolated from a coastal-marine wetland.</title>
        <authorList>
            <person name="Sanchez-Porro C."/>
            <person name="Ventosa A."/>
            <person name="Amoozegar M."/>
        </authorList>
    </citation>
    <scope>NUCLEOTIDE SEQUENCE [LARGE SCALE GENOMIC DNA]</scope>
    <source>
        <strain evidence="6 7">GBPx2</strain>
    </source>
</reference>
<keyword evidence="2" id="KW-0805">Transcription regulation</keyword>
<dbReference type="InterPro" id="IPR014284">
    <property type="entry name" value="RNA_pol_sigma-70_dom"/>
</dbReference>
<dbReference type="PANTHER" id="PTHR43133">
    <property type="entry name" value="RNA POLYMERASE ECF-TYPE SIGMA FACTO"/>
    <property type="match status" value="1"/>
</dbReference>
<keyword evidence="4" id="KW-0804">Transcription</keyword>
<dbReference type="InterPro" id="IPR036388">
    <property type="entry name" value="WH-like_DNA-bd_sf"/>
</dbReference>
<proteinExistence type="inferred from homology"/>
<name>A0ABX0H426_9BACT</name>
<dbReference type="Proteomes" id="UP000649799">
    <property type="component" value="Unassembled WGS sequence"/>
</dbReference>
<evidence type="ECO:0000256" key="1">
    <source>
        <dbReference type="ARBA" id="ARBA00010641"/>
    </source>
</evidence>
<evidence type="ECO:0000256" key="4">
    <source>
        <dbReference type="ARBA" id="ARBA00023163"/>
    </source>
</evidence>
<dbReference type="InterPro" id="IPR039425">
    <property type="entry name" value="RNA_pol_sigma-70-like"/>
</dbReference>
<evidence type="ECO:0000313" key="6">
    <source>
        <dbReference type="EMBL" id="NHE56571.1"/>
    </source>
</evidence>
<dbReference type="InterPro" id="IPR013325">
    <property type="entry name" value="RNA_pol_sigma_r2"/>
</dbReference>
<dbReference type="Gene3D" id="1.10.10.10">
    <property type="entry name" value="Winged helix-like DNA-binding domain superfamily/Winged helix DNA-binding domain"/>
    <property type="match status" value="1"/>
</dbReference>
<keyword evidence="3" id="KW-0731">Sigma factor</keyword>